<feature type="non-terminal residue" evidence="2">
    <location>
        <position position="102"/>
    </location>
</feature>
<dbReference type="Proteomes" id="UP000728185">
    <property type="component" value="Unassembled WGS sequence"/>
</dbReference>
<dbReference type="GO" id="GO:0043596">
    <property type="term" value="C:nuclear replication fork"/>
    <property type="evidence" value="ECO:0007669"/>
    <property type="project" value="TreeGrafter"/>
</dbReference>
<dbReference type="GO" id="GO:0031297">
    <property type="term" value="P:replication fork processing"/>
    <property type="evidence" value="ECO:0007669"/>
    <property type="project" value="TreeGrafter"/>
</dbReference>
<dbReference type="AlphaFoldDB" id="A0A8E0VE82"/>
<keyword evidence="3" id="KW-1185">Reference proteome</keyword>
<protein>
    <submittedName>
        <fullName evidence="2">SWI/SNF matrix-associated actin-dependent regulator of chromatin subfamily A protein 1</fullName>
    </submittedName>
</protein>
<evidence type="ECO:0000313" key="2">
    <source>
        <dbReference type="EMBL" id="KAA0184375.1"/>
    </source>
</evidence>
<sequence length="102" mass="11599">RTKADVLHQLPPKRRELVVLDPSIIRSTRLNRHAKAMASTNLSSEQRKSAMLEYFHETGSVKIAALRQYVLDLIETGRKFLMYAHHSELLDALSNALSEKVS</sequence>
<dbReference type="EMBL" id="LUCM01011143">
    <property type="protein sequence ID" value="KAA0184375.1"/>
    <property type="molecule type" value="Genomic_DNA"/>
</dbReference>
<dbReference type="GO" id="GO:0006281">
    <property type="term" value="P:DNA repair"/>
    <property type="evidence" value="ECO:0007669"/>
    <property type="project" value="TreeGrafter"/>
</dbReference>
<dbReference type="OrthoDB" id="605656at2759"/>
<reference evidence="2" key="1">
    <citation type="submission" date="2019-05" db="EMBL/GenBank/DDBJ databases">
        <title>Annotation for the trematode Fasciolopsis buski.</title>
        <authorList>
            <person name="Choi Y.-J."/>
        </authorList>
    </citation>
    <scope>NUCLEOTIDE SEQUENCE</scope>
    <source>
        <strain evidence="2">HT</strain>
        <tissue evidence="2">Whole worm</tissue>
    </source>
</reference>
<dbReference type="PANTHER" id="PTHR45766:SF6">
    <property type="entry name" value="SWI_SNF-RELATED MATRIX-ASSOCIATED ACTIN-DEPENDENT REGULATOR OF CHROMATIN SUBFAMILY A-LIKE PROTEIN 1"/>
    <property type="match status" value="1"/>
</dbReference>
<name>A0A8E0VE82_9TREM</name>
<gene>
    <name evidence="2" type="ORF">FBUS_10783</name>
</gene>
<dbReference type="PANTHER" id="PTHR45766">
    <property type="entry name" value="DNA ANNEALING HELICASE AND ENDONUCLEASE ZRANB3 FAMILY MEMBER"/>
    <property type="match status" value="1"/>
</dbReference>
<evidence type="ECO:0000256" key="1">
    <source>
        <dbReference type="ARBA" id="ARBA00022801"/>
    </source>
</evidence>
<comment type="caution">
    <text evidence="2">The sequence shown here is derived from an EMBL/GenBank/DDBJ whole genome shotgun (WGS) entry which is preliminary data.</text>
</comment>
<organism evidence="2 3">
    <name type="scientific">Fasciolopsis buskii</name>
    <dbReference type="NCBI Taxonomy" id="27845"/>
    <lineage>
        <taxon>Eukaryota</taxon>
        <taxon>Metazoa</taxon>
        <taxon>Spiralia</taxon>
        <taxon>Lophotrochozoa</taxon>
        <taxon>Platyhelminthes</taxon>
        <taxon>Trematoda</taxon>
        <taxon>Digenea</taxon>
        <taxon>Plagiorchiida</taxon>
        <taxon>Echinostomata</taxon>
        <taxon>Echinostomatoidea</taxon>
        <taxon>Fasciolidae</taxon>
        <taxon>Fasciolopsis</taxon>
    </lineage>
</organism>
<accession>A0A8E0VE82</accession>
<proteinExistence type="predicted"/>
<dbReference type="GO" id="GO:0016787">
    <property type="term" value="F:hydrolase activity"/>
    <property type="evidence" value="ECO:0007669"/>
    <property type="project" value="UniProtKB-KW"/>
</dbReference>
<keyword evidence="1" id="KW-0378">Hydrolase</keyword>
<evidence type="ECO:0000313" key="3">
    <source>
        <dbReference type="Proteomes" id="UP000728185"/>
    </source>
</evidence>